<feature type="domain" description="Putative auto-transporter adhesin head GIN" evidence="2">
    <location>
        <begin position="44"/>
        <end position="230"/>
    </location>
</feature>
<feature type="chain" id="PRO_5029574508" evidence="1">
    <location>
        <begin position="34"/>
        <end position="248"/>
    </location>
</feature>
<reference evidence="4 5" key="1">
    <citation type="submission" date="2019-11" db="EMBL/GenBank/DDBJ databases">
        <title>Draft genome sequence of Labilibaculum sp. strain SYP isolated from Black Sea.</title>
        <authorList>
            <person name="Yadav S."/>
            <person name="Villanueva L."/>
        </authorList>
    </citation>
    <scope>NUCLEOTIDE SEQUENCE [LARGE SCALE GENOMIC DNA]</scope>
    <source>
        <strain evidence="4 5">44</strain>
    </source>
</reference>
<reference evidence="3 6" key="2">
    <citation type="submission" date="2019-12" db="EMBL/GenBank/DDBJ databases">
        <title>Draft genome sequence of Labilibaculum sp. strain 44 isolated from deep waters of Black Sea.</title>
        <authorList>
            <person name="Yadav S."/>
            <person name="Villanueva L."/>
        </authorList>
    </citation>
    <scope>NUCLEOTIDE SEQUENCE [LARGE SCALE GENOMIC DNA]</scope>
    <source>
        <strain evidence="3 6">44</strain>
    </source>
</reference>
<dbReference type="Gene3D" id="2.160.20.120">
    <property type="match status" value="1"/>
</dbReference>
<dbReference type="InterPro" id="IPR021255">
    <property type="entry name" value="DUF2807"/>
</dbReference>
<proteinExistence type="predicted"/>
<protein>
    <submittedName>
        <fullName evidence="3">DUF4097 family beta strand repeat protein</fullName>
    </submittedName>
</protein>
<evidence type="ECO:0000259" key="2">
    <source>
        <dbReference type="Pfam" id="PF10988"/>
    </source>
</evidence>
<evidence type="ECO:0000313" key="4">
    <source>
        <dbReference type="EMBL" id="MVB07959.1"/>
    </source>
</evidence>
<keyword evidence="1" id="KW-0732">Signal</keyword>
<comment type="caution">
    <text evidence="3">The sequence shown here is derived from an EMBL/GenBank/DDBJ whole genome shotgun (WGS) entry which is preliminary data.</text>
</comment>
<evidence type="ECO:0000313" key="5">
    <source>
        <dbReference type="Proteomes" id="UP000285951"/>
    </source>
</evidence>
<dbReference type="EMBL" id="WOTW01000031">
    <property type="protein sequence ID" value="MUP38754.1"/>
    <property type="molecule type" value="Genomic_DNA"/>
</dbReference>
<dbReference type="AlphaFoldDB" id="A0A7M4D7X5"/>
<accession>A0A7M4D7X5</accession>
<evidence type="ECO:0000313" key="6">
    <source>
        <dbReference type="Proteomes" id="UP000462449"/>
    </source>
</evidence>
<dbReference type="Pfam" id="PF10988">
    <property type="entry name" value="DUF2807"/>
    <property type="match status" value="1"/>
</dbReference>
<dbReference type="PANTHER" id="PTHR39200">
    <property type="entry name" value="HYPOTHETICAL EXPORTED PROTEIN"/>
    <property type="match status" value="1"/>
</dbReference>
<gene>
    <name evidence="4" type="ORF">DWB62_013090</name>
    <name evidence="3" type="ORF">GNY23_13090</name>
</gene>
<evidence type="ECO:0000313" key="3">
    <source>
        <dbReference type="EMBL" id="MUP38754.1"/>
    </source>
</evidence>
<name>A0A7M4D7X5_9BACT</name>
<dbReference type="Proteomes" id="UP000285951">
    <property type="component" value="Unassembled WGS sequence"/>
</dbReference>
<dbReference type="OrthoDB" id="680270at2"/>
<dbReference type="Proteomes" id="UP000462449">
    <property type="component" value="Unassembled WGS sequence"/>
</dbReference>
<dbReference type="PANTHER" id="PTHR39200:SF1">
    <property type="entry name" value="AUTO-TRANSPORTER ADHESIN HEAD GIN DOMAIN-CONTAINING PROTEIN-RELATED"/>
    <property type="match status" value="1"/>
</dbReference>
<dbReference type="EMBL" id="QTZN02000031">
    <property type="protein sequence ID" value="MVB07959.1"/>
    <property type="molecule type" value="Genomic_DNA"/>
</dbReference>
<organism evidence="3 6">
    <name type="scientific">Labilibaculum euxinus</name>
    <dbReference type="NCBI Taxonomy" id="2686357"/>
    <lineage>
        <taxon>Bacteria</taxon>
        <taxon>Pseudomonadati</taxon>
        <taxon>Bacteroidota</taxon>
        <taxon>Bacteroidia</taxon>
        <taxon>Marinilabiliales</taxon>
        <taxon>Marinifilaceae</taxon>
        <taxon>Labilibaculum</taxon>
    </lineage>
</organism>
<feature type="signal peptide" evidence="1">
    <location>
        <begin position="1"/>
        <end position="33"/>
    </location>
</feature>
<keyword evidence="5" id="KW-1185">Reference proteome</keyword>
<evidence type="ECO:0000256" key="1">
    <source>
        <dbReference type="SAM" id="SignalP"/>
    </source>
</evidence>
<sequence length="248" mass="26751">MIFYLKLIYMNTKRITSLLAVFALVFSGSLAFAQKTETRNVGSFESVSLAIHAKVFITQENSTSVKMKGDADDLEEIITEVENGTLKIKRKKNKSWGWNNSFKNIEVYISSSQIKNLSISGSGNIVAKSPIETTNAKYAISGSGNIFIEDLSAENVECHISGSGDINLKGDGLQELEIHISGSGDVDAGYLKSENVDVHVSGSGDCKVYATKKLTARVAGSGDIYYRGKPDYVDSKSAGSGHIKSIGM</sequence>